<evidence type="ECO:0000313" key="2">
    <source>
        <dbReference type="Proteomes" id="UP001278500"/>
    </source>
</evidence>
<reference evidence="1" key="1">
    <citation type="journal article" date="2023" name="Mol. Phylogenet. Evol.">
        <title>Genome-scale phylogeny and comparative genomics of the fungal order Sordariales.</title>
        <authorList>
            <person name="Hensen N."/>
            <person name="Bonometti L."/>
            <person name="Westerberg I."/>
            <person name="Brannstrom I.O."/>
            <person name="Guillou S."/>
            <person name="Cros-Aarteil S."/>
            <person name="Calhoun S."/>
            <person name="Haridas S."/>
            <person name="Kuo A."/>
            <person name="Mondo S."/>
            <person name="Pangilinan J."/>
            <person name="Riley R."/>
            <person name="LaButti K."/>
            <person name="Andreopoulos B."/>
            <person name="Lipzen A."/>
            <person name="Chen C."/>
            <person name="Yan M."/>
            <person name="Daum C."/>
            <person name="Ng V."/>
            <person name="Clum A."/>
            <person name="Steindorff A."/>
            <person name="Ohm R.A."/>
            <person name="Martin F."/>
            <person name="Silar P."/>
            <person name="Natvig D.O."/>
            <person name="Lalanne C."/>
            <person name="Gautier V."/>
            <person name="Ament-Velasquez S.L."/>
            <person name="Kruys A."/>
            <person name="Hutchinson M.I."/>
            <person name="Powell A.J."/>
            <person name="Barry K."/>
            <person name="Miller A.N."/>
            <person name="Grigoriev I.V."/>
            <person name="Debuchy R."/>
            <person name="Gladieux P."/>
            <person name="Hiltunen Thoren M."/>
            <person name="Johannesson H."/>
        </authorList>
    </citation>
    <scope>NUCLEOTIDE SEQUENCE</scope>
    <source>
        <strain evidence="1">CBS 560.94</strain>
    </source>
</reference>
<name>A0AAE0J7P4_9PEZI</name>
<gene>
    <name evidence="1" type="ORF">B0H65DRAFT_434511</name>
</gene>
<evidence type="ECO:0000313" key="1">
    <source>
        <dbReference type="EMBL" id="KAK3338085.1"/>
    </source>
</evidence>
<dbReference type="Proteomes" id="UP001278500">
    <property type="component" value="Unassembled WGS sequence"/>
</dbReference>
<proteinExistence type="predicted"/>
<dbReference type="EMBL" id="JAUEPP010000008">
    <property type="protein sequence ID" value="KAK3338085.1"/>
    <property type="molecule type" value="Genomic_DNA"/>
</dbReference>
<comment type="caution">
    <text evidence="1">The sequence shown here is derived from an EMBL/GenBank/DDBJ whole genome shotgun (WGS) entry which is preliminary data.</text>
</comment>
<protein>
    <submittedName>
        <fullName evidence="1">Uncharacterized protein</fullName>
    </submittedName>
</protein>
<dbReference type="AlphaFoldDB" id="A0AAE0J7P4"/>
<dbReference type="GeneID" id="87862286"/>
<keyword evidence="2" id="KW-1185">Reference proteome</keyword>
<feature type="non-terminal residue" evidence="1">
    <location>
        <position position="1"/>
    </location>
</feature>
<sequence length="79" mass="9001">KKEDIIEGLKDYIVNLNISKGVIKNKNKGKVKKMVLSNIKKDVSEVPVRASTCFLILLPEIDLDNGEYFNFSSYYCSIK</sequence>
<organism evidence="1 2">
    <name type="scientific">Neurospora tetraspora</name>
    <dbReference type="NCBI Taxonomy" id="94610"/>
    <lineage>
        <taxon>Eukaryota</taxon>
        <taxon>Fungi</taxon>
        <taxon>Dikarya</taxon>
        <taxon>Ascomycota</taxon>
        <taxon>Pezizomycotina</taxon>
        <taxon>Sordariomycetes</taxon>
        <taxon>Sordariomycetidae</taxon>
        <taxon>Sordariales</taxon>
        <taxon>Sordariaceae</taxon>
        <taxon>Neurospora</taxon>
    </lineage>
</organism>
<reference evidence="1" key="2">
    <citation type="submission" date="2023-06" db="EMBL/GenBank/DDBJ databases">
        <authorList>
            <consortium name="Lawrence Berkeley National Laboratory"/>
            <person name="Haridas S."/>
            <person name="Hensen N."/>
            <person name="Bonometti L."/>
            <person name="Westerberg I."/>
            <person name="Brannstrom I.O."/>
            <person name="Guillou S."/>
            <person name="Cros-Aarteil S."/>
            <person name="Calhoun S."/>
            <person name="Kuo A."/>
            <person name="Mondo S."/>
            <person name="Pangilinan J."/>
            <person name="Riley R."/>
            <person name="Labutti K."/>
            <person name="Andreopoulos B."/>
            <person name="Lipzen A."/>
            <person name="Chen C."/>
            <person name="Yanf M."/>
            <person name="Daum C."/>
            <person name="Ng V."/>
            <person name="Clum A."/>
            <person name="Steindorff A."/>
            <person name="Ohm R."/>
            <person name="Martin F."/>
            <person name="Silar P."/>
            <person name="Natvig D."/>
            <person name="Lalanne C."/>
            <person name="Gautier V."/>
            <person name="Ament-Velasquez S.L."/>
            <person name="Kruys A."/>
            <person name="Hutchinson M.I."/>
            <person name="Powell A.J."/>
            <person name="Barry K."/>
            <person name="Miller A.N."/>
            <person name="Grigoriev I.V."/>
            <person name="Debuchy R."/>
            <person name="Gladieux P."/>
            <person name="Thoren M.H."/>
            <person name="Johannesson H."/>
        </authorList>
    </citation>
    <scope>NUCLEOTIDE SEQUENCE</scope>
    <source>
        <strain evidence="1">CBS 560.94</strain>
    </source>
</reference>
<accession>A0AAE0J7P4</accession>
<dbReference type="RefSeq" id="XP_062677536.1">
    <property type="nucleotide sequence ID" value="XM_062825132.1"/>
</dbReference>